<dbReference type="OrthoDB" id="10052506at2759"/>
<feature type="transmembrane region" description="Helical" evidence="6">
    <location>
        <begin position="12"/>
        <end position="31"/>
    </location>
</feature>
<keyword evidence="5 6" id="KW-0472">Membrane</keyword>
<keyword evidence="4 6" id="KW-1133">Transmembrane helix</keyword>
<dbReference type="InParanoid" id="A0A139WGT4"/>
<dbReference type="STRING" id="7070.A0A139WGT4"/>
<dbReference type="GO" id="GO:0016020">
    <property type="term" value="C:membrane"/>
    <property type="evidence" value="ECO:0007669"/>
    <property type="project" value="UniProtKB-SubCell"/>
</dbReference>
<comment type="subcellular location">
    <subcellularLocation>
        <location evidence="1">Membrane</location>
        <topology evidence="1">Single-pass membrane protein</topology>
    </subcellularLocation>
</comment>
<reference evidence="7 8" key="2">
    <citation type="journal article" date="2010" name="Nucleic Acids Res.">
        <title>BeetleBase in 2010: revisions to provide comprehensive genomic information for Tribolium castaneum.</title>
        <authorList>
            <person name="Kim H.S."/>
            <person name="Murphy T."/>
            <person name="Xia J."/>
            <person name="Caragea D."/>
            <person name="Park Y."/>
            <person name="Beeman R.W."/>
            <person name="Lorenzen M.D."/>
            <person name="Butcher S."/>
            <person name="Manak J.R."/>
            <person name="Brown S.J."/>
        </authorList>
    </citation>
    <scope>GENOME REANNOTATION</scope>
    <source>
        <strain evidence="7 8">Georgia GA2</strain>
    </source>
</reference>
<reference evidence="7 8" key="1">
    <citation type="journal article" date="2008" name="Nature">
        <title>The genome of the model beetle and pest Tribolium castaneum.</title>
        <authorList>
            <consortium name="Tribolium Genome Sequencing Consortium"/>
            <person name="Richards S."/>
            <person name="Gibbs R.A."/>
            <person name="Weinstock G.M."/>
            <person name="Brown S.J."/>
            <person name="Denell R."/>
            <person name="Beeman R.W."/>
            <person name="Gibbs R."/>
            <person name="Beeman R.W."/>
            <person name="Brown S.J."/>
            <person name="Bucher G."/>
            <person name="Friedrich M."/>
            <person name="Grimmelikhuijzen C.J."/>
            <person name="Klingler M."/>
            <person name="Lorenzen M."/>
            <person name="Richards S."/>
            <person name="Roth S."/>
            <person name="Schroder R."/>
            <person name="Tautz D."/>
            <person name="Zdobnov E.M."/>
            <person name="Muzny D."/>
            <person name="Gibbs R.A."/>
            <person name="Weinstock G.M."/>
            <person name="Attaway T."/>
            <person name="Bell S."/>
            <person name="Buhay C.J."/>
            <person name="Chandrabose M.N."/>
            <person name="Chavez D."/>
            <person name="Clerk-Blankenburg K.P."/>
            <person name="Cree A."/>
            <person name="Dao M."/>
            <person name="Davis C."/>
            <person name="Chacko J."/>
            <person name="Dinh H."/>
            <person name="Dugan-Rocha S."/>
            <person name="Fowler G."/>
            <person name="Garner T.T."/>
            <person name="Garnes J."/>
            <person name="Gnirke A."/>
            <person name="Hawes A."/>
            <person name="Hernandez J."/>
            <person name="Hines S."/>
            <person name="Holder M."/>
            <person name="Hume J."/>
            <person name="Jhangiani S.N."/>
            <person name="Joshi V."/>
            <person name="Khan Z.M."/>
            <person name="Jackson L."/>
            <person name="Kovar C."/>
            <person name="Kowis A."/>
            <person name="Lee S."/>
            <person name="Lewis L.R."/>
            <person name="Margolis J."/>
            <person name="Morgan M."/>
            <person name="Nazareth L.V."/>
            <person name="Nguyen N."/>
            <person name="Okwuonu G."/>
            <person name="Parker D."/>
            <person name="Richards S."/>
            <person name="Ruiz S.J."/>
            <person name="Santibanez J."/>
            <person name="Savard J."/>
            <person name="Scherer S.E."/>
            <person name="Schneider B."/>
            <person name="Sodergren E."/>
            <person name="Tautz D."/>
            <person name="Vattahil S."/>
            <person name="Villasana D."/>
            <person name="White C.S."/>
            <person name="Wright R."/>
            <person name="Park Y."/>
            <person name="Beeman R.W."/>
            <person name="Lord J."/>
            <person name="Oppert B."/>
            <person name="Lorenzen M."/>
            <person name="Brown S."/>
            <person name="Wang L."/>
            <person name="Savard J."/>
            <person name="Tautz D."/>
            <person name="Richards S."/>
            <person name="Weinstock G."/>
            <person name="Gibbs R.A."/>
            <person name="Liu Y."/>
            <person name="Worley K."/>
            <person name="Weinstock G."/>
            <person name="Elsik C.G."/>
            <person name="Reese J.T."/>
            <person name="Elhaik E."/>
            <person name="Landan G."/>
            <person name="Graur D."/>
            <person name="Arensburger P."/>
            <person name="Atkinson P."/>
            <person name="Beeman R.W."/>
            <person name="Beidler J."/>
            <person name="Brown S.J."/>
            <person name="Demuth J.P."/>
            <person name="Drury D.W."/>
            <person name="Du Y.Z."/>
            <person name="Fujiwara H."/>
            <person name="Lorenzen M."/>
            <person name="Maselli V."/>
            <person name="Osanai M."/>
            <person name="Park Y."/>
            <person name="Robertson H.M."/>
            <person name="Tu Z."/>
            <person name="Wang J.J."/>
            <person name="Wang S."/>
            <person name="Richards S."/>
            <person name="Song H."/>
            <person name="Zhang L."/>
            <person name="Sodergren E."/>
            <person name="Werner D."/>
            <person name="Stanke M."/>
            <person name="Morgenstern B."/>
            <person name="Solovyev V."/>
            <person name="Kosarev P."/>
            <person name="Brown G."/>
            <person name="Chen H.C."/>
            <person name="Ermolaeva O."/>
            <person name="Hlavina W."/>
            <person name="Kapustin Y."/>
            <person name="Kiryutin B."/>
            <person name="Kitts P."/>
            <person name="Maglott D."/>
            <person name="Pruitt K."/>
            <person name="Sapojnikov V."/>
            <person name="Souvorov A."/>
            <person name="Mackey A.J."/>
            <person name="Waterhouse R.M."/>
            <person name="Wyder S."/>
            <person name="Zdobnov E.M."/>
            <person name="Zdobnov E.M."/>
            <person name="Wyder S."/>
            <person name="Kriventseva E.V."/>
            <person name="Kadowaki T."/>
            <person name="Bork P."/>
            <person name="Aranda M."/>
            <person name="Bao R."/>
            <person name="Beermann A."/>
            <person name="Berns N."/>
            <person name="Bolognesi R."/>
            <person name="Bonneton F."/>
            <person name="Bopp D."/>
            <person name="Brown S.J."/>
            <person name="Bucher G."/>
            <person name="Butts T."/>
            <person name="Chaumot A."/>
            <person name="Denell R.E."/>
            <person name="Ferrier D.E."/>
            <person name="Friedrich M."/>
            <person name="Gordon C.M."/>
            <person name="Jindra M."/>
            <person name="Klingler M."/>
            <person name="Lan Q."/>
            <person name="Lattorff H.M."/>
            <person name="Laudet V."/>
            <person name="von Levetsow C."/>
            <person name="Liu Z."/>
            <person name="Lutz R."/>
            <person name="Lynch J.A."/>
            <person name="da Fonseca R.N."/>
            <person name="Posnien N."/>
            <person name="Reuter R."/>
            <person name="Roth S."/>
            <person name="Savard J."/>
            <person name="Schinko J.B."/>
            <person name="Schmitt C."/>
            <person name="Schoppmeier M."/>
            <person name="Schroder R."/>
            <person name="Shippy T.D."/>
            <person name="Simonnet F."/>
            <person name="Marques-Souza H."/>
            <person name="Tautz D."/>
            <person name="Tomoyasu Y."/>
            <person name="Trauner J."/>
            <person name="Van der Zee M."/>
            <person name="Vervoort M."/>
            <person name="Wittkopp N."/>
            <person name="Wimmer E.A."/>
            <person name="Yang X."/>
            <person name="Jones A.K."/>
            <person name="Sattelle D.B."/>
            <person name="Ebert P.R."/>
            <person name="Nelson D."/>
            <person name="Scott J.G."/>
            <person name="Beeman R.W."/>
            <person name="Muthukrishnan S."/>
            <person name="Kramer K.J."/>
            <person name="Arakane Y."/>
            <person name="Beeman R.W."/>
            <person name="Zhu Q."/>
            <person name="Hogenkamp D."/>
            <person name="Dixit R."/>
            <person name="Oppert B."/>
            <person name="Jiang H."/>
            <person name="Zou Z."/>
            <person name="Marshall J."/>
            <person name="Elpidina E."/>
            <person name="Vinokurov K."/>
            <person name="Oppert C."/>
            <person name="Zou Z."/>
            <person name="Evans J."/>
            <person name="Lu Z."/>
            <person name="Zhao P."/>
            <person name="Sumathipala N."/>
            <person name="Altincicek B."/>
            <person name="Vilcinskas A."/>
            <person name="Williams M."/>
            <person name="Hultmark D."/>
            <person name="Hetru C."/>
            <person name="Jiang H."/>
            <person name="Grimmelikhuijzen C.J."/>
            <person name="Hauser F."/>
            <person name="Cazzamali G."/>
            <person name="Williamson M."/>
            <person name="Park Y."/>
            <person name="Li B."/>
            <person name="Tanaka Y."/>
            <person name="Predel R."/>
            <person name="Neupert S."/>
            <person name="Schachtner J."/>
            <person name="Verleyen P."/>
            <person name="Raible F."/>
            <person name="Bork P."/>
            <person name="Friedrich M."/>
            <person name="Walden K.K."/>
            <person name="Robertson H.M."/>
            <person name="Angeli S."/>
            <person name="Foret S."/>
            <person name="Bucher G."/>
            <person name="Schuetz S."/>
            <person name="Maleszka R."/>
            <person name="Wimmer E.A."/>
            <person name="Beeman R.W."/>
            <person name="Lorenzen M."/>
            <person name="Tomoyasu Y."/>
            <person name="Miller S.C."/>
            <person name="Grossmann D."/>
            <person name="Bucher G."/>
        </authorList>
    </citation>
    <scope>NUCLEOTIDE SEQUENCE [LARGE SCALE GENOMIC DNA]</scope>
    <source>
        <strain evidence="7 8">Georgia GA2</strain>
    </source>
</reference>
<dbReference type="Pfam" id="PF15990">
    <property type="entry name" value="UPF0767"/>
    <property type="match status" value="1"/>
</dbReference>
<dbReference type="AlphaFoldDB" id="A0A139WGT4"/>
<organism evidence="7 8">
    <name type="scientific">Tribolium castaneum</name>
    <name type="common">Red flour beetle</name>
    <dbReference type="NCBI Taxonomy" id="7070"/>
    <lineage>
        <taxon>Eukaryota</taxon>
        <taxon>Metazoa</taxon>
        <taxon>Ecdysozoa</taxon>
        <taxon>Arthropoda</taxon>
        <taxon>Hexapoda</taxon>
        <taxon>Insecta</taxon>
        <taxon>Pterygota</taxon>
        <taxon>Neoptera</taxon>
        <taxon>Endopterygota</taxon>
        <taxon>Coleoptera</taxon>
        <taxon>Polyphaga</taxon>
        <taxon>Cucujiformia</taxon>
        <taxon>Tenebrionidae</taxon>
        <taxon>Tenebrionidae incertae sedis</taxon>
        <taxon>Tribolium</taxon>
    </lineage>
</organism>
<keyword evidence="8" id="KW-1185">Reference proteome</keyword>
<dbReference type="OMA" id="HNPLEVN"/>
<dbReference type="Proteomes" id="UP000007266">
    <property type="component" value="Linkage group 6"/>
</dbReference>
<evidence type="ECO:0000256" key="2">
    <source>
        <dbReference type="ARBA" id="ARBA00007304"/>
    </source>
</evidence>
<comment type="similarity">
    <text evidence="2">Belongs to the SMIM12 family.</text>
</comment>
<evidence type="ECO:0000313" key="7">
    <source>
        <dbReference type="EMBL" id="KYB27065.1"/>
    </source>
</evidence>
<evidence type="ECO:0000256" key="4">
    <source>
        <dbReference type="ARBA" id="ARBA00022989"/>
    </source>
</evidence>
<sequence length="86" mass="9804">MWPILIRTLRVYAPYITLPFAAVVGVIGYNLENYFSDKYTPYNASIKESRDDRLLSNETLESATEVEKLRYKANVLGTNVSPSLEN</sequence>
<evidence type="ECO:0000313" key="8">
    <source>
        <dbReference type="Proteomes" id="UP000007266"/>
    </source>
</evidence>
<dbReference type="KEGG" id="tca:103313382"/>
<evidence type="ECO:0000256" key="6">
    <source>
        <dbReference type="SAM" id="Phobius"/>
    </source>
</evidence>
<dbReference type="PANTHER" id="PTHR28599:SF1">
    <property type="entry name" value="SMALL INTEGRAL MEMBRANE PROTEIN 12"/>
    <property type="match status" value="1"/>
</dbReference>
<dbReference type="InterPro" id="IPR031933">
    <property type="entry name" value="UPF0767"/>
</dbReference>
<evidence type="ECO:0000256" key="3">
    <source>
        <dbReference type="ARBA" id="ARBA00022692"/>
    </source>
</evidence>
<proteinExistence type="inferred from homology"/>
<keyword evidence="3 6" id="KW-0812">Transmembrane</keyword>
<accession>A0A139WGT4</accession>
<name>A0A139WGT4_TRICA</name>
<gene>
    <name evidence="7" type="primary">AUGUSTUS-3.0.2_30904</name>
    <name evidence="7" type="ORF">TcasGA2_TC030904</name>
</gene>
<evidence type="ECO:0000256" key="5">
    <source>
        <dbReference type="ARBA" id="ARBA00023136"/>
    </source>
</evidence>
<dbReference type="FunCoup" id="A0A139WGT4">
    <property type="interactions" value="222"/>
</dbReference>
<evidence type="ECO:0000256" key="1">
    <source>
        <dbReference type="ARBA" id="ARBA00004167"/>
    </source>
</evidence>
<dbReference type="EMBL" id="KQ971345">
    <property type="protein sequence ID" value="KYB27065.1"/>
    <property type="molecule type" value="Genomic_DNA"/>
</dbReference>
<dbReference type="PANTHER" id="PTHR28599">
    <property type="entry name" value="SMALL INTEGRAL MEMBRANE PROTEIN 12"/>
    <property type="match status" value="1"/>
</dbReference>
<protein>
    <submittedName>
        <fullName evidence="7">Small integral membrane protein 12-A-like Protein</fullName>
    </submittedName>
</protein>